<evidence type="ECO:0000256" key="1">
    <source>
        <dbReference type="ARBA" id="ARBA00001974"/>
    </source>
</evidence>
<protein>
    <submittedName>
        <fullName evidence="8">NAD(P)/FAD-dependent oxidoreductase</fullName>
    </submittedName>
</protein>
<evidence type="ECO:0000256" key="5">
    <source>
        <dbReference type="ARBA" id="ARBA00022827"/>
    </source>
</evidence>
<dbReference type="PANTHER" id="PTHR43539:SF91">
    <property type="entry name" value="FAD-DEPENDENT URATE HYDROXYLASE"/>
    <property type="match status" value="1"/>
</dbReference>
<comment type="similarity">
    <text evidence="3">Belongs to the lysine N(6)-hydroxylase/L-ornithine N(5)-oxygenase family.</text>
</comment>
<evidence type="ECO:0000256" key="7">
    <source>
        <dbReference type="ARBA" id="ARBA00023002"/>
    </source>
</evidence>
<evidence type="ECO:0000256" key="2">
    <source>
        <dbReference type="ARBA" id="ARBA00004924"/>
    </source>
</evidence>
<sequence length="483" mass="53237">MKITPDERLRELERRADDEMARIEAFCADWPKLGDEDRDDFHSVVICGAGLSGLSIAFALKRRGIRSVHVIDRSEEGREGPWMTCARMRTLRSPKYLSGPDLGIPSLTLRSWYEAMHGADAWETLDKISRQDWMAYLVWFRRTVGIEVENGTTLSSINQAEGGLALALAKSDGTSRTITCRHLVMATGIDGCGGPRVPAMVKTLPKSAWTHSSEPISIDFLEGRDVSILGGGTSSFDWAVAALEAGAREVTMFARSADLPRTEVLAWTNFPGFLGHFAELPDLDRWRFAHLYFNFKVPPTQEQYDKACSHPGFTLRLGCDVRELSMDGGSIRLTTASGIFRADHLLLGTGYEIDFALRPELAGLVDSVALWKHRFQPPQGEESALLASHPYLGPGFELVPRQSEAGWVSRIHMFNAGALVSLGPISNGVTGLKYGVPRIVGALVKALFIEDSNRYLESLAAYGEPHFDPGIDETVTTPREVLT</sequence>
<dbReference type="EMBL" id="JAEUAK010000013">
    <property type="protein sequence ID" value="MBW9055858.1"/>
    <property type="molecule type" value="Genomic_DNA"/>
</dbReference>
<dbReference type="PANTHER" id="PTHR43539">
    <property type="entry name" value="FLAVIN-BINDING MONOOXYGENASE-LIKE PROTEIN (AFU_ORTHOLOGUE AFUA_4G09220)"/>
    <property type="match status" value="1"/>
</dbReference>
<evidence type="ECO:0000256" key="6">
    <source>
        <dbReference type="ARBA" id="ARBA00022857"/>
    </source>
</evidence>
<keyword evidence="6" id="KW-0521">NADP</keyword>
<evidence type="ECO:0000256" key="4">
    <source>
        <dbReference type="ARBA" id="ARBA00022630"/>
    </source>
</evidence>
<evidence type="ECO:0000256" key="3">
    <source>
        <dbReference type="ARBA" id="ARBA00007588"/>
    </source>
</evidence>
<dbReference type="RefSeq" id="WP_220337304.1">
    <property type="nucleotide sequence ID" value="NZ_JAEUAK010000013.1"/>
</dbReference>
<reference evidence="8 9" key="1">
    <citation type="journal article" date="2021" name="MBio">
        <title>Poor Competitiveness of Bradyrhizobium in Pigeon Pea Root Colonization in Indian Soils.</title>
        <authorList>
            <person name="Chalasani D."/>
            <person name="Basu A."/>
            <person name="Pullabhotla S.V.S.R.N."/>
            <person name="Jorrin B."/>
            <person name="Neal A.L."/>
            <person name="Poole P.S."/>
            <person name="Podile A.R."/>
            <person name="Tkacz A."/>
        </authorList>
    </citation>
    <scope>NUCLEOTIDE SEQUENCE [LARGE SCALE GENOMIC DNA]</scope>
    <source>
        <strain evidence="8 9">HU56</strain>
    </source>
</reference>
<evidence type="ECO:0000313" key="8">
    <source>
        <dbReference type="EMBL" id="MBW9055858.1"/>
    </source>
</evidence>
<keyword evidence="4" id="KW-0285">Flavoprotein</keyword>
<dbReference type="Pfam" id="PF13434">
    <property type="entry name" value="Lys_Orn_oxgnase"/>
    <property type="match status" value="1"/>
</dbReference>
<dbReference type="InterPro" id="IPR036188">
    <property type="entry name" value="FAD/NAD-bd_sf"/>
</dbReference>
<keyword evidence="9" id="KW-1185">Reference proteome</keyword>
<evidence type="ECO:0000313" key="9">
    <source>
        <dbReference type="Proteomes" id="UP000717752"/>
    </source>
</evidence>
<comment type="cofactor">
    <cofactor evidence="1">
        <name>FAD</name>
        <dbReference type="ChEBI" id="CHEBI:57692"/>
    </cofactor>
</comment>
<dbReference type="Proteomes" id="UP000717752">
    <property type="component" value="Unassembled WGS sequence"/>
</dbReference>
<dbReference type="InterPro" id="IPR025700">
    <property type="entry name" value="Lys/Orn_oxygenase"/>
</dbReference>
<comment type="pathway">
    <text evidence="2">Siderophore biosynthesis.</text>
</comment>
<dbReference type="InterPro" id="IPR050982">
    <property type="entry name" value="Auxin_biosynth/cation_transpt"/>
</dbReference>
<keyword evidence="5" id="KW-0274">FAD</keyword>
<dbReference type="Gene3D" id="3.50.50.60">
    <property type="entry name" value="FAD/NAD(P)-binding domain"/>
    <property type="match status" value="1"/>
</dbReference>
<proteinExistence type="inferred from homology"/>
<gene>
    <name evidence="8" type="ORF">JNB85_25955</name>
</gene>
<dbReference type="SUPFAM" id="SSF51905">
    <property type="entry name" value="FAD/NAD(P)-binding domain"/>
    <property type="match status" value="1"/>
</dbReference>
<name>A0ABS7H2T1_9HYPH</name>
<organism evidence="8 9">
    <name type="scientific">Rhizobium mesosinicum</name>
    <dbReference type="NCBI Taxonomy" id="335017"/>
    <lineage>
        <taxon>Bacteria</taxon>
        <taxon>Pseudomonadati</taxon>
        <taxon>Pseudomonadota</taxon>
        <taxon>Alphaproteobacteria</taxon>
        <taxon>Hyphomicrobiales</taxon>
        <taxon>Rhizobiaceae</taxon>
        <taxon>Rhizobium/Agrobacterium group</taxon>
        <taxon>Rhizobium</taxon>
    </lineage>
</organism>
<accession>A0ABS7H2T1</accession>
<comment type="caution">
    <text evidence="8">The sequence shown here is derived from an EMBL/GenBank/DDBJ whole genome shotgun (WGS) entry which is preliminary data.</text>
</comment>
<keyword evidence="7" id="KW-0560">Oxidoreductase</keyword>